<sequence>MPDMMRYSQLTSRNVTLPPCLVFFGSSFSFCQLQPANQPVNEPAVALGNLLFVRVFLLLQPANDIMDRARKRCYNRKWIASRRKLLKD</sequence>
<proteinExistence type="predicted"/>
<gene>
    <name evidence="1" type="ORF">J4Q44_G00105560</name>
</gene>
<evidence type="ECO:0000313" key="1">
    <source>
        <dbReference type="EMBL" id="KAK6319345.1"/>
    </source>
</evidence>
<accession>A0AAN8M7K2</accession>
<dbReference type="AlphaFoldDB" id="A0AAN8M7K2"/>
<name>A0AAN8M7K2_9TELE</name>
<dbReference type="EMBL" id="JAGTTL010000008">
    <property type="protein sequence ID" value="KAK6319345.1"/>
    <property type="molecule type" value="Genomic_DNA"/>
</dbReference>
<comment type="caution">
    <text evidence="1">The sequence shown here is derived from an EMBL/GenBank/DDBJ whole genome shotgun (WGS) entry which is preliminary data.</text>
</comment>
<evidence type="ECO:0000313" key="2">
    <source>
        <dbReference type="Proteomes" id="UP001356427"/>
    </source>
</evidence>
<reference evidence="1 2" key="1">
    <citation type="submission" date="2021-04" db="EMBL/GenBank/DDBJ databases">
        <authorList>
            <person name="De Guttry C."/>
            <person name="Zahm M."/>
            <person name="Klopp C."/>
            <person name="Cabau C."/>
            <person name="Louis A."/>
            <person name="Berthelot C."/>
            <person name="Parey E."/>
            <person name="Roest Crollius H."/>
            <person name="Montfort J."/>
            <person name="Robinson-Rechavi M."/>
            <person name="Bucao C."/>
            <person name="Bouchez O."/>
            <person name="Gislard M."/>
            <person name="Lluch J."/>
            <person name="Milhes M."/>
            <person name="Lampietro C."/>
            <person name="Lopez Roques C."/>
            <person name="Donnadieu C."/>
            <person name="Braasch I."/>
            <person name="Desvignes T."/>
            <person name="Postlethwait J."/>
            <person name="Bobe J."/>
            <person name="Wedekind C."/>
            <person name="Guiguen Y."/>
        </authorList>
    </citation>
    <scope>NUCLEOTIDE SEQUENCE [LARGE SCALE GENOMIC DNA]</scope>
    <source>
        <strain evidence="1">Cs_M1</strain>
        <tissue evidence="1">Blood</tissue>
    </source>
</reference>
<keyword evidence="2" id="KW-1185">Reference proteome</keyword>
<protein>
    <submittedName>
        <fullName evidence="1">Uncharacterized protein</fullName>
    </submittedName>
</protein>
<organism evidence="1 2">
    <name type="scientific">Coregonus suidteri</name>
    <dbReference type="NCBI Taxonomy" id="861788"/>
    <lineage>
        <taxon>Eukaryota</taxon>
        <taxon>Metazoa</taxon>
        <taxon>Chordata</taxon>
        <taxon>Craniata</taxon>
        <taxon>Vertebrata</taxon>
        <taxon>Euteleostomi</taxon>
        <taxon>Actinopterygii</taxon>
        <taxon>Neopterygii</taxon>
        <taxon>Teleostei</taxon>
        <taxon>Protacanthopterygii</taxon>
        <taxon>Salmoniformes</taxon>
        <taxon>Salmonidae</taxon>
        <taxon>Coregoninae</taxon>
        <taxon>Coregonus</taxon>
    </lineage>
</organism>
<dbReference type="Proteomes" id="UP001356427">
    <property type="component" value="Unassembled WGS sequence"/>
</dbReference>